<dbReference type="OrthoDB" id="419770at2759"/>
<feature type="region of interest" description="Disordered" evidence="1">
    <location>
        <begin position="343"/>
        <end position="376"/>
    </location>
</feature>
<organism evidence="2 3">
    <name type="scientific">Delitschia confertaspora ATCC 74209</name>
    <dbReference type="NCBI Taxonomy" id="1513339"/>
    <lineage>
        <taxon>Eukaryota</taxon>
        <taxon>Fungi</taxon>
        <taxon>Dikarya</taxon>
        <taxon>Ascomycota</taxon>
        <taxon>Pezizomycotina</taxon>
        <taxon>Dothideomycetes</taxon>
        <taxon>Pleosporomycetidae</taxon>
        <taxon>Pleosporales</taxon>
        <taxon>Delitschiaceae</taxon>
        <taxon>Delitschia</taxon>
    </lineage>
</organism>
<comment type="caution">
    <text evidence="2">The sequence shown here is derived from an EMBL/GenBank/DDBJ whole genome shotgun (WGS) entry which is preliminary data.</text>
</comment>
<feature type="compositionally biased region" description="Low complexity" evidence="1">
    <location>
        <begin position="152"/>
        <end position="173"/>
    </location>
</feature>
<dbReference type="Proteomes" id="UP000799536">
    <property type="component" value="Unassembled WGS sequence"/>
</dbReference>
<evidence type="ECO:0000256" key="1">
    <source>
        <dbReference type="SAM" id="MobiDB-lite"/>
    </source>
</evidence>
<dbReference type="EMBL" id="ML993915">
    <property type="protein sequence ID" value="KAF2203069.1"/>
    <property type="molecule type" value="Genomic_DNA"/>
</dbReference>
<name>A0A9P4JRI9_9PLEO</name>
<feature type="compositionally biased region" description="Polar residues" evidence="1">
    <location>
        <begin position="1"/>
        <end position="14"/>
    </location>
</feature>
<feature type="region of interest" description="Disordered" evidence="1">
    <location>
        <begin position="282"/>
        <end position="314"/>
    </location>
</feature>
<reference evidence="2" key="1">
    <citation type="journal article" date="2020" name="Stud. Mycol.">
        <title>101 Dothideomycetes genomes: a test case for predicting lifestyles and emergence of pathogens.</title>
        <authorList>
            <person name="Haridas S."/>
            <person name="Albert R."/>
            <person name="Binder M."/>
            <person name="Bloem J."/>
            <person name="Labutti K."/>
            <person name="Salamov A."/>
            <person name="Andreopoulos B."/>
            <person name="Baker S."/>
            <person name="Barry K."/>
            <person name="Bills G."/>
            <person name="Bluhm B."/>
            <person name="Cannon C."/>
            <person name="Castanera R."/>
            <person name="Culley D."/>
            <person name="Daum C."/>
            <person name="Ezra D."/>
            <person name="Gonzalez J."/>
            <person name="Henrissat B."/>
            <person name="Kuo A."/>
            <person name="Liang C."/>
            <person name="Lipzen A."/>
            <person name="Lutzoni F."/>
            <person name="Magnuson J."/>
            <person name="Mondo S."/>
            <person name="Nolan M."/>
            <person name="Ohm R."/>
            <person name="Pangilinan J."/>
            <person name="Park H.-J."/>
            <person name="Ramirez L."/>
            <person name="Alfaro M."/>
            <person name="Sun H."/>
            <person name="Tritt A."/>
            <person name="Yoshinaga Y."/>
            <person name="Zwiers L.-H."/>
            <person name="Turgeon B."/>
            <person name="Goodwin S."/>
            <person name="Spatafora J."/>
            <person name="Crous P."/>
            <person name="Grigoriev I."/>
        </authorList>
    </citation>
    <scope>NUCLEOTIDE SEQUENCE</scope>
    <source>
        <strain evidence="2">ATCC 74209</strain>
    </source>
</reference>
<feature type="region of interest" description="Disordered" evidence="1">
    <location>
        <begin position="568"/>
        <end position="599"/>
    </location>
</feature>
<protein>
    <submittedName>
        <fullName evidence="2">Uncharacterized protein</fullName>
    </submittedName>
</protein>
<sequence>MASERPQLSITLPRNFTFHYEEGQLPKTPEPDSQPEEMEPPKPPRQTYKVRRRRTAFDFSDAAALDASLSFDHPIPTIEAPDYLADQELDLPYPSPDQIDGLLAPAATFGRMYSPPKTPEAQIMKALDNYCGELQPWANMERPNATASRPASSCSGISDSSTSSRGSFGSYPSYGDNLTSPEEEMADPFIYYATDNKYKFAESPIQTRQQPAAKQYKTRTAWTDDLDRHLWMTYNMYLQDPTVTPFKVPPGMVPPNGVCHRVARMATKTWKGPRSLSVTISSLQRQARLGTPDTLKPSNSGNSTPVPRRPYSRFPSQAEARKRLRYLCKHQLSLSTHYQRLINSKSVSPERSSPPAEENPSRLNLSSPFPGETASFSTRDMNVSLATSTAASMQFGNPLSQLANDGTPRAAPQQNDWSHMRSAAHQKSQSLHIGLGIGNMFGSAFAAMSQMTGQSLGQHAAAQTWHAQGNHPRLDPPLELHSPMPLPRPFKRRALHKFDDQLENSGVNLINQLFGAPAEISHRRVRSRGFSLGDVEDGARQLSSMFSPPASSSSTSQTSFEHLSAAWHGDQDETPPGMAHGQPTIRLGSPFGGRSSNFQFNKTFPRTTTSYGFEAPASFEQRFAGLSSDPDHLA</sequence>
<proteinExistence type="predicted"/>
<feature type="compositionally biased region" description="Polar residues" evidence="1">
    <location>
        <begin position="296"/>
        <end position="305"/>
    </location>
</feature>
<accession>A0A9P4JRI9</accession>
<feature type="region of interest" description="Disordered" evidence="1">
    <location>
        <begin position="1"/>
        <end position="48"/>
    </location>
</feature>
<dbReference type="AlphaFoldDB" id="A0A9P4JRI9"/>
<keyword evidence="3" id="KW-1185">Reference proteome</keyword>
<feature type="region of interest" description="Disordered" evidence="1">
    <location>
        <begin position="542"/>
        <end position="561"/>
    </location>
</feature>
<evidence type="ECO:0000313" key="3">
    <source>
        <dbReference type="Proteomes" id="UP000799536"/>
    </source>
</evidence>
<evidence type="ECO:0000313" key="2">
    <source>
        <dbReference type="EMBL" id="KAF2203069.1"/>
    </source>
</evidence>
<feature type="region of interest" description="Disordered" evidence="1">
    <location>
        <begin position="143"/>
        <end position="180"/>
    </location>
</feature>
<gene>
    <name evidence="2" type="ORF">GQ43DRAFT_288780</name>
</gene>